<dbReference type="InterPro" id="IPR019442">
    <property type="entry name" value="THADA/TRM732_DUF2428"/>
</dbReference>
<feature type="domain" description="DUF2428" evidence="4">
    <location>
        <begin position="910"/>
        <end position="1177"/>
    </location>
</feature>
<gene>
    <name evidence="7" type="ORF">QQF64_026760</name>
</gene>
<dbReference type="Pfam" id="PF25151">
    <property type="entry name" value="TPR_Trm732_C"/>
    <property type="match status" value="1"/>
</dbReference>
<comment type="similarity">
    <text evidence="1">Belongs to the THADA family.</text>
</comment>
<keyword evidence="2" id="KW-0819">tRNA processing</keyword>
<organism evidence="7 8">
    <name type="scientific">Cirrhinus molitorella</name>
    <name type="common">mud carp</name>
    <dbReference type="NCBI Taxonomy" id="172907"/>
    <lineage>
        <taxon>Eukaryota</taxon>
        <taxon>Metazoa</taxon>
        <taxon>Chordata</taxon>
        <taxon>Craniata</taxon>
        <taxon>Vertebrata</taxon>
        <taxon>Euteleostomi</taxon>
        <taxon>Actinopterygii</taxon>
        <taxon>Neopterygii</taxon>
        <taxon>Teleostei</taxon>
        <taxon>Ostariophysi</taxon>
        <taxon>Cypriniformes</taxon>
        <taxon>Cyprinidae</taxon>
        <taxon>Labeoninae</taxon>
        <taxon>Labeonini</taxon>
        <taxon>Cirrhinus</taxon>
    </lineage>
</organism>
<evidence type="ECO:0008006" key="9">
    <source>
        <dbReference type="Google" id="ProtNLM"/>
    </source>
</evidence>
<dbReference type="Pfam" id="PF25150">
    <property type="entry name" value="TPR_Trm732"/>
    <property type="match status" value="1"/>
</dbReference>
<dbReference type="SUPFAM" id="SSF48371">
    <property type="entry name" value="ARM repeat"/>
    <property type="match status" value="1"/>
</dbReference>
<dbReference type="PANTHER" id="PTHR14387:SF0">
    <property type="entry name" value="DUF2428 DOMAIN-CONTAINING PROTEIN"/>
    <property type="match status" value="1"/>
</dbReference>
<keyword evidence="8" id="KW-1185">Reference proteome</keyword>
<dbReference type="InterPro" id="IPR016024">
    <property type="entry name" value="ARM-type_fold"/>
</dbReference>
<accession>A0ABR3NAT1</accession>
<protein>
    <recommendedName>
        <fullName evidence="9">DUF2428 domain-containing protein</fullName>
    </recommendedName>
</protein>
<dbReference type="Proteomes" id="UP001558613">
    <property type="component" value="Unassembled WGS sequence"/>
</dbReference>
<reference evidence="7 8" key="1">
    <citation type="submission" date="2023-09" db="EMBL/GenBank/DDBJ databases">
        <authorList>
            <person name="Wang M."/>
        </authorList>
    </citation>
    <scope>NUCLEOTIDE SEQUENCE [LARGE SCALE GENOMIC DNA]</scope>
    <source>
        <strain evidence="7">GT-2023</strain>
        <tissue evidence="7">Liver</tissue>
    </source>
</reference>
<dbReference type="InterPro" id="IPR051954">
    <property type="entry name" value="tRNA_methyltransferase_THADA"/>
</dbReference>
<evidence type="ECO:0000256" key="1">
    <source>
        <dbReference type="ARBA" id="ARBA00010409"/>
    </source>
</evidence>
<evidence type="ECO:0000259" key="5">
    <source>
        <dbReference type="Pfam" id="PF25150"/>
    </source>
</evidence>
<dbReference type="InterPro" id="IPR056842">
    <property type="entry name" value="THADA-like_TPR_C"/>
</dbReference>
<name>A0ABR3NAT1_9TELE</name>
<dbReference type="Pfam" id="PF10350">
    <property type="entry name" value="DUF2428"/>
    <property type="match status" value="1"/>
</dbReference>
<feature type="domain" description="tRNA (32-2'-O)-methyltransferase regulator THADA-like TPR repeats region" evidence="5">
    <location>
        <begin position="517"/>
        <end position="738"/>
    </location>
</feature>
<evidence type="ECO:0000256" key="3">
    <source>
        <dbReference type="ARBA" id="ARBA00035625"/>
    </source>
</evidence>
<dbReference type="InterPro" id="IPR056843">
    <property type="entry name" value="THADA-like_TPR"/>
</dbReference>
<feature type="domain" description="tRNA (32-2'-O)-methyltransferase regulator THADA-like C-terminal TPR repeats region" evidence="6">
    <location>
        <begin position="1179"/>
        <end position="1336"/>
    </location>
</feature>
<evidence type="ECO:0000256" key="2">
    <source>
        <dbReference type="ARBA" id="ARBA00022694"/>
    </source>
</evidence>
<sequence length="1922" mass="212060">MTILNFSAGQADAVLKSVISEDQISSDVKDTLRIFLQKLSENARSAGKRSRERSLEEASQILQKIPKEALCSLQSAVLHQFVQLVLALQLEAVTTSSACRKLDQMLQILAEINHPIAFEEVKQCVLNLLHQKQVFSLKDLQIACMFLEDSTMGREVLTAECSTLLSKVTELIPVVMSDEATRNGPLCYQTVKVCLQVFQLLPGQVALMVYSKDSVNMSLRDILEFLMSIIVGEVSSRDTRLLAGTAVAMLLTTTSDCQCAGSAAWSLLQITNTEAWHLTVGELQVDCRPRRQDGVDRLAVCRGLLTCCRNDILVSHHGNQGTCLLLNGLFPFISALCEEKLDCHYYVFQVFTIWLKRLKECLGDVWEVTGTPLDSDLQQHLTQIIWSNAESPLDGVAEVARTAFCLFMEIYEKDCLHFENTEKRLYVELLNRISELPWESKAKYLPLTAILPYAGTDKVLELYPALPSHILKCLSTNHLSPCASEVYRSLLQEQKRVLIINVSQEAPPTEQDLANQWAHRWQPVILEALTSEFTLLQNNASSHLLPSTLRTFPGAFNTLLSALDPTVPGHLHTWACVMSAQRATSGHSLWNADNPHAFRTLHLALSSLDDSVRLAALNLLCCSPKTKEAPSQVEYSALRDFIPLNLNSESSPFRQHLQAALRKFLVRIRDSCMASIKGHNSKKGLTEEEEAELTQGVEFVDWLFQLSLVYLTPGSSYQRKKTVLLLLSAVLETCTDTWSPDRKKGQPPANMSTLINWAKENRKWDFFSKSKMLVLIGCLEDSTNEIRELSAELLLRFFPPSLPDDVTAVLLSRAEGLLHSPRVQEAQMGALMIKLLLHKVNGAFENGEKQSVKLITFLLTKLEHHYLTARNDMLLAARTTPIHGIVSALQKGLLEVPGVLTESITHSVAGDIVSLVEKLTLLLLGVLYGDQDTEKKDVPPSFCDMGNAISSLIGQGGDEGAGLDEDGEENVLLSEEHSLVLTCCWVSLKEIGIFLGSLVERIQSLHCKELTLNVKELRRASKVFKDIILKCRHWGAVEGCCIGFTKFCRALLSSSDPEIREIPPLILQQGLSVLQSPRSTSVTRRAAGLPMLILGVLAAEDSSKTRPLLAQTITTLLDTAKAPLPQDWDQTLDLPQVCAVHTLQALVKGSSLGVAVLQYTPVVAVLSLTLLSSPCWAMRNAALQLYSSLCTRMLGQQPAGEEGSTHSVMSSPSFFNLYPALQPFLQGALASAAEDLHNATLLLHPSLYPVLTLLAKLQPGAEEQTRALSEFLPPLFLLAASPVYGVRVMSSRALVAMIPPSEYLVTVLQLVEKLPESPDVVCCHNRLHGQLLQIGAILTRALKTNISRSSLSEVVSEFESRMWMASASQRCPLVRLAYVDIVQLMRGHCSGAFLTQLSSQLLQEIHRTPNILEVGSASFHQSAVNFLCGDPEMACQVWQRLANGNPVVRLSLVKSAVERHDWRGTVLQQVMERALQANLKKALLDQNVEYRGAFLTTLVEVMTPDEKSLALPLTCPSGFEDTWLQECVEILFTDLESDRGGPVLFSTALCAVSLLLCNSVDLSLLQHWCKLLEKHRCPEAPEALRTACAQALCLCGIRVVTRSLTGGLALKELSTSLISTGIYLLQDESRQVRAKAAVFSSLLCCSVRRPEDPQKCFHMQVNWALRSLLDLLLEKFWDASNALEALVCHLPDCDLNAVLKEAKETQCRSLYERDEANVFAEPSVISECLLPHLLNLVKHYPKSSALAKNLEHWARNSAATVKENLTICSQLQLGDVLNPDWLSLLIEPRFHGALSGLFTRAIVLLQLLKECDSIQPLLDPLSLSTDLHDIHKRFVLNGVFLPQVSTAGVNASNSDVMAFAATVELPYGNSRGIVPALCHIRASSPSCCATLLRVTGRSVRTQLGIPVAISGADGLSLQQTLK</sequence>
<evidence type="ECO:0000313" key="7">
    <source>
        <dbReference type="EMBL" id="KAL1273946.1"/>
    </source>
</evidence>
<proteinExistence type="inferred from homology"/>
<evidence type="ECO:0000313" key="8">
    <source>
        <dbReference type="Proteomes" id="UP001558613"/>
    </source>
</evidence>
<comment type="caution">
    <text evidence="7">The sequence shown here is derived from an EMBL/GenBank/DDBJ whole genome shotgun (WGS) entry which is preliminary data.</text>
</comment>
<dbReference type="EMBL" id="JAYMGO010000005">
    <property type="protein sequence ID" value="KAL1273946.1"/>
    <property type="molecule type" value="Genomic_DNA"/>
</dbReference>
<comment type="function">
    <text evidence="3">Together with methyltransferase FTSJ1, methylates the 2'-O-ribose of nucleotides at position 32 of the anticodon loop of substrate tRNAs.</text>
</comment>
<evidence type="ECO:0000259" key="6">
    <source>
        <dbReference type="Pfam" id="PF25151"/>
    </source>
</evidence>
<dbReference type="PANTHER" id="PTHR14387">
    <property type="entry name" value="THADA/DEATH RECEPTOR INTERACTING PROTEIN"/>
    <property type="match status" value="1"/>
</dbReference>
<evidence type="ECO:0000259" key="4">
    <source>
        <dbReference type="Pfam" id="PF10350"/>
    </source>
</evidence>